<feature type="region of interest" description="Disordered" evidence="4">
    <location>
        <begin position="173"/>
        <end position="230"/>
    </location>
</feature>
<feature type="compositionally biased region" description="Basic and acidic residues" evidence="4">
    <location>
        <begin position="173"/>
        <end position="186"/>
    </location>
</feature>
<dbReference type="PANTHER" id="PTHR15706">
    <property type="entry name" value="SH3 MULTIPLE DOMAIN"/>
    <property type="match status" value="1"/>
</dbReference>
<feature type="compositionally biased region" description="Basic and acidic residues" evidence="4">
    <location>
        <begin position="342"/>
        <end position="357"/>
    </location>
</feature>
<protein>
    <submittedName>
        <fullName evidence="6">NCF1-like protein</fullName>
    </submittedName>
</protein>
<organism evidence="6 7">
    <name type="scientific">Mya arenaria</name>
    <name type="common">Soft-shell clam</name>
    <dbReference type="NCBI Taxonomy" id="6604"/>
    <lineage>
        <taxon>Eukaryota</taxon>
        <taxon>Metazoa</taxon>
        <taxon>Spiralia</taxon>
        <taxon>Lophotrochozoa</taxon>
        <taxon>Mollusca</taxon>
        <taxon>Bivalvia</taxon>
        <taxon>Autobranchia</taxon>
        <taxon>Heteroconchia</taxon>
        <taxon>Euheterodonta</taxon>
        <taxon>Imparidentia</taxon>
        <taxon>Neoheterodontei</taxon>
        <taxon>Myida</taxon>
        <taxon>Myoidea</taxon>
        <taxon>Myidae</taxon>
        <taxon>Mya</taxon>
    </lineage>
</organism>
<feature type="compositionally biased region" description="Basic and acidic residues" evidence="4">
    <location>
        <begin position="479"/>
        <end position="489"/>
    </location>
</feature>
<sequence length="982" mass="105194">MSQFRSSVKGLINRFQGFQRKTSEKCRKQSIKANKISKPKPLEVYVAVAEYQRQEKGEVSLQLGMLVEVVEKTESEEQYLCTEEYTAQSCDEVSMERGSVVDDERPSSVISTTPAVHITPASPATKPTPPPPPAKPQFNHPSVDEVEDDVFDDDYELPDDDQVYTIHELSQILKEDRHDSESEKIYESIQSMKSRSLKRYGSTRPPPRPSTRPSHDVTPATKPAPRMERLQSVAKEYVTIASFADPVGDGISFEAGQNVKEGWAPATYIEESGPTSPRPRPPATSQAGLAGKKSYSQEDLSAADGEDRSSKRQSAVVAIGGLANALKARIQNKGNKSPPTPPKKDFLVGEGHDKNGENVHAGAETVRKLPVPPTADLVKPPAKVTQNTLNIALKPTWRKSADRNLQPPPPPPPGKPQGDSKPNPPPPPVKPGGDARKPLPPTPPSKPATETGSKPPAFALKPHGDSKPSINNKPSLPFKTDKPSPELVRKPVPPAKFVSGEADGHDNDHRPNVSNLAGALKAKFEAKEQGKPVLPGKPKDQTSPRTAPALKPVVNINKPEPPTFNKRPGGPSVPFKPQVGAKPGVSNRPSWVKEESPKTSNNSDSDKSHSDTGGGKVSDLASVLKAKFEQRHSESDGAANTEPKSPRDSGNCPKPAFGKVGLKHFEKPQRPTPPTPKKPVMSVCPSRPAPSEKINSNLSRVLGNRSRSPVSEESSGLDPNKYSARPLPPSPKPPEKPAGAGVSSSNTKPLPAVPTKPGGRPKLTSQASVESTDSSDTDEDAPRGGGVSNLANALKAKLHVGGGGQSYDVQKTAGKQLPKTPVKPKPAVQPKASDNHIKSDIANNNAKEVTDDKKYKAIADFEGSSPGEMPLIAGEIYEYLESADGWWFVASSSSEGWAPSAFLEKASGGEPEGQTGSSYQAINSNQPTTYQTCSDFIAENEGELSVTCGEEVEVLEQAEGGWWFVKTVAGEGWVPATFIQQS</sequence>
<name>A0ABY7FGX5_MYAAR</name>
<dbReference type="EMBL" id="CP111023">
    <property type="protein sequence ID" value="WAR21367.1"/>
    <property type="molecule type" value="Genomic_DNA"/>
</dbReference>
<feature type="domain" description="SH3" evidence="5">
    <location>
        <begin position="925"/>
        <end position="982"/>
    </location>
</feature>
<dbReference type="InterPro" id="IPR036028">
    <property type="entry name" value="SH3-like_dom_sf"/>
</dbReference>
<dbReference type="InterPro" id="IPR001452">
    <property type="entry name" value="SH3_domain"/>
</dbReference>
<feature type="compositionally biased region" description="Basic and acidic residues" evidence="4">
    <location>
        <begin position="626"/>
        <end position="635"/>
    </location>
</feature>
<feature type="compositionally biased region" description="Pro residues" evidence="4">
    <location>
        <begin position="126"/>
        <end position="135"/>
    </location>
</feature>
<evidence type="ECO:0000256" key="1">
    <source>
        <dbReference type="ARBA" id="ARBA00022443"/>
    </source>
</evidence>
<dbReference type="CDD" id="cd11856">
    <property type="entry name" value="SH3_p47phox_like"/>
    <property type="match status" value="2"/>
</dbReference>
<dbReference type="Proteomes" id="UP001164746">
    <property type="component" value="Chromosome 12"/>
</dbReference>
<accession>A0ABY7FGX5</accession>
<evidence type="ECO:0000256" key="3">
    <source>
        <dbReference type="PROSITE-ProRule" id="PRU00192"/>
    </source>
</evidence>
<evidence type="ECO:0000313" key="6">
    <source>
        <dbReference type="EMBL" id="WAR21367.1"/>
    </source>
</evidence>
<dbReference type="SUPFAM" id="SSF50044">
    <property type="entry name" value="SH3-domain"/>
    <property type="match status" value="2"/>
</dbReference>
<dbReference type="PROSITE" id="PS50002">
    <property type="entry name" value="SH3"/>
    <property type="match status" value="2"/>
</dbReference>
<evidence type="ECO:0000256" key="4">
    <source>
        <dbReference type="SAM" id="MobiDB-lite"/>
    </source>
</evidence>
<dbReference type="InterPro" id="IPR051228">
    <property type="entry name" value="NADPH_Oxidase/PX-Domain"/>
</dbReference>
<proteinExistence type="predicted"/>
<reference evidence="6" key="1">
    <citation type="submission" date="2022-11" db="EMBL/GenBank/DDBJ databases">
        <title>Centuries of genome instability and evolution in soft-shell clam transmissible cancer (bioRxiv).</title>
        <authorList>
            <person name="Hart S.F.M."/>
            <person name="Yonemitsu M.A."/>
            <person name="Giersch R.M."/>
            <person name="Beal B.F."/>
            <person name="Arriagada G."/>
            <person name="Davis B.W."/>
            <person name="Ostrander E.A."/>
            <person name="Goff S.P."/>
            <person name="Metzger M.J."/>
        </authorList>
    </citation>
    <scope>NUCLEOTIDE SEQUENCE</scope>
    <source>
        <strain evidence="6">MELC-2E11</strain>
        <tissue evidence="6">Siphon/mantle</tissue>
    </source>
</reference>
<evidence type="ECO:0000313" key="7">
    <source>
        <dbReference type="Proteomes" id="UP001164746"/>
    </source>
</evidence>
<dbReference type="Pfam" id="PF00018">
    <property type="entry name" value="SH3_1"/>
    <property type="match status" value="2"/>
</dbReference>
<feature type="compositionally biased region" description="Basic and acidic residues" evidence="4">
    <location>
        <begin position="502"/>
        <end position="511"/>
    </location>
</feature>
<keyword evidence="2" id="KW-0677">Repeat</keyword>
<feature type="domain" description="SH3" evidence="5">
    <location>
        <begin position="850"/>
        <end position="908"/>
    </location>
</feature>
<keyword evidence="1 3" id="KW-0728">SH3 domain</keyword>
<keyword evidence="7" id="KW-1185">Reference proteome</keyword>
<evidence type="ECO:0000259" key="5">
    <source>
        <dbReference type="PROSITE" id="PS50002"/>
    </source>
</evidence>
<feature type="region of interest" description="Disordered" evidence="4">
    <location>
        <begin position="92"/>
        <end position="147"/>
    </location>
</feature>
<evidence type="ECO:0000256" key="2">
    <source>
        <dbReference type="ARBA" id="ARBA00022737"/>
    </source>
</evidence>
<dbReference type="SMART" id="SM00326">
    <property type="entry name" value="SH3"/>
    <property type="match status" value="2"/>
</dbReference>
<feature type="region of interest" description="Disordered" evidence="4">
    <location>
        <begin position="329"/>
        <end position="833"/>
    </location>
</feature>
<feature type="compositionally biased region" description="Pro residues" evidence="4">
    <location>
        <begin position="406"/>
        <end position="415"/>
    </location>
</feature>
<dbReference type="Gene3D" id="2.30.30.40">
    <property type="entry name" value="SH3 Domains"/>
    <property type="match status" value="3"/>
</dbReference>
<dbReference type="PANTHER" id="PTHR15706:SF2">
    <property type="entry name" value="SH3 AND PX DOMAIN-CONTAINING PROTEIN 2A"/>
    <property type="match status" value="1"/>
</dbReference>
<gene>
    <name evidence="6" type="ORF">MAR_015341</name>
</gene>
<feature type="region of interest" description="Disordered" evidence="4">
    <location>
        <begin position="264"/>
        <end position="315"/>
    </location>
</feature>
<feature type="compositionally biased region" description="Polar residues" evidence="4">
    <location>
        <begin position="693"/>
        <end position="714"/>
    </location>
</feature>